<accession>A0A090EZF0</accession>
<dbReference type="Proteomes" id="UP000046373">
    <property type="component" value="Unassembled WGS sequence"/>
</dbReference>
<evidence type="ECO:0000313" key="1">
    <source>
        <dbReference type="EMBL" id="CDX34644.1"/>
    </source>
</evidence>
<organism evidence="1 2">
    <name type="scientific">Mesorhizobium plurifarium</name>
    <dbReference type="NCBI Taxonomy" id="69974"/>
    <lineage>
        <taxon>Bacteria</taxon>
        <taxon>Pseudomonadati</taxon>
        <taxon>Pseudomonadota</taxon>
        <taxon>Alphaproteobacteria</taxon>
        <taxon>Hyphomicrobiales</taxon>
        <taxon>Phyllobacteriaceae</taxon>
        <taxon>Mesorhizobium</taxon>
    </lineage>
</organism>
<protein>
    <submittedName>
        <fullName evidence="1">Uncharacterized protein</fullName>
    </submittedName>
</protein>
<evidence type="ECO:0000313" key="2">
    <source>
        <dbReference type="Proteomes" id="UP000046373"/>
    </source>
</evidence>
<proteinExistence type="predicted"/>
<reference evidence="1 2" key="1">
    <citation type="submission" date="2014-08" db="EMBL/GenBank/DDBJ databases">
        <authorList>
            <person name="Moulin Lionel"/>
        </authorList>
    </citation>
    <scope>NUCLEOTIDE SEQUENCE [LARGE SCALE GENOMIC DNA]</scope>
</reference>
<dbReference type="GeneID" id="31890154"/>
<dbReference type="EMBL" id="CCNB01000011">
    <property type="protein sequence ID" value="CDX34644.1"/>
    <property type="molecule type" value="Genomic_DNA"/>
</dbReference>
<name>A0A090EZF0_MESPL</name>
<sequence>MKPLRATEAEQPEIFATIKREMPDIMRACHKMTKQLRGLSDISQKMAIADLMASWVMAVYPEDLELQLSLTEAIRDQAEITLREAFRVKARQKQH</sequence>
<gene>
    <name evidence="1" type="ORF">MPLDJ20_190083</name>
</gene>
<dbReference type="AlphaFoldDB" id="A0A090EZF0"/>